<dbReference type="InterPro" id="IPR023011">
    <property type="entry name" value="ATP_synth_F0_asu_AS"/>
</dbReference>
<reference evidence="13" key="1">
    <citation type="journal article" date="2014" name="Shui Sheng Sheng Wu Hsueh Bao">
        <title>The cloning of the mitochondrial genome of Hebesoma violentum (Acanthocephala) and the phylogenetic analysis of Acanthocephalans.</title>
        <authorList>
            <person name="Pan T."/>
            <person name="Nie P."/>
        </authorList>
    </citation>
    <scope>NUCLEOTIDE SEQUENCE</scope>
</reference>
<keyword evidence="6" id="KW-0375">Hydrogen ion transport</keyword>
<dbReference type="InterPro" id="IPR000568">
    <property type="entry name" value="ATP_synth_F0_asu"/>
</dbReference>
<dbReference type="SUPFAM" id="SSF81336">
    <property type="entry name" value="F1F0 ATP synthase subunit A"/>
    <property type="match status" value="1"/>
</dbReference>
<dbReference type="CDD" id="cd00310">
    <property type="entry name" value="ATP-synt_Fo_a_6"/>
    <property type="match status" value="1"/>
</dbReference>
<keyword evidence="3" id="KW-0813">Transport</keyword>
<evidence type="ECO:0000256" key="4">
    <source>
        <dbReference type="ARBA" id="ARBA00022547"/>
    </source>
</evidence>
<organism evidence="13">
    <name type="scientific">Hebesoma violentum</name>
    <dbReference type="NCBI Taxonomy" id="1410563"/>
    <lineage>
        <taxon>Eukaryota</taxon>
        <taxon>Metazoa</taxon>
        <taxon>Spiralia</taxon>
        <taxon>Lophotrochozoa</taxon>
        <taxon>Acanthocephala</taxon>
        <taxon>Eoacanthocephala</taxon>
        <taxon>Neoechinorhynchida</taxon>
        <taxon>Neoechinorhynchidae</taxon>
        <taxon>Hebesoma</taxon>
    </lineage>
</organism>
<dbReference type="GO" id="GO:0015078">
    <property type="term" value="F:proton transmembrane transporter activity"/>
    <property type="evidence" value="ECO:0007669"/>
    <property type="project" value="InterPro"/>
</dbReference>
<dbReference type="GO" id="GO:0005743">
    <property type="term" value="C:mitochondrial inner membrane"/>
    <property type="evidence" value="ECO:0007669"/>
    <property type="project" value="UniProtKB-SubCell"/>
</dbReference>
<feature type="transmembrane region" description="Helical" evidence="12">
    <location>
        <begin position="60"/>
        <end position="78"/>
    </location>
</feature>
<dbReference type="Gene3D" id="1.20.120.220">
    <property type="entry name" value="ATP synthase, F0 complex, subunit A"/>
    <property type="match status" value="1"/>
</dbReference>
<dbReference type="InterPro" id="IPR035908">
    <property type="entry name" value="F0_ATP_A_sf"/>
</dbReference>
<geneLocation type="mitochondrion" evidence="13"/>
<evidence type="ECO:0000256" key="9">
    <source>
        <dbReference type="ARBA" id="ARBA00023136"/>
    </source>
</evidence>
<feature type="transmembrane region" description="Helical" evidence="12">
    <location>
        <begin position="143"/>
        <end position="174"/>
    </location>
</feature>
<accession>A0A0C4JQE8</accession>
<dbReference type="GO" id="GO:0045259">
    <property type="term" value="C:proton-transporting ATP synthase complex"/>
    <property type="evidence" value="ECO:0007669"/>
    <property type="project" value="UniProtKB-KW"/>
</dbReference>
<dbReference type="PROSITE" id="PS00449">
    <property type="entry name" value="ATPASE_A"/>
    <property type="match status" value="1"/>
</dbReference>
<feature type="transmembrane region" description="Helical" evidence="12">
    <location>
        <begin position="116"/>
        <end position="137"/>
    </location>
</feature>
<dbReference type="PRINTS" id="PR00123">
    <property type="entry name" value="ATPASEA"/>
</dbReference>
<dbReference type="Pfam" id="PF00119">
    <property type="entry name" value="ATP-synt_A"/>
    <property type="match status" value="1"/>
</dbReference>
<proteinExistence type="inferred from homology"/>
<keyword evidence="13" id="KW-0496">Mitochondrion</keyword>
<evidence type="ECO:0000256" key="2">
    <source>
        <dbReference type="ARBA" id="ARBA00006810"/>
    </source>
</evidence>
<keyword evidence="5 12" id="KW-0812">Transmembrane</keyword>
<keyword evidence="8" id="KW-0406">Ion transport</keyword>
<feature type="transmembrane region" description="Helical" evidence="12">
    <location>
        <begin position="30"/>
        <end position="53"/>
    </location>
</feature>
<evidence type="ECO:0000256" key="11">
    <source>
        <dbReference type="RuleBase" id="RU004450"/>
    </source>
</evidence>
<dbReference type="AlphaFoldDB" id="A0A0C4JQE8"/>
<feature type="transmembrane region" description="Helical" evidence="12">
    <location>
        <begin position="84"/>
        <end position="104"/>
    </location>
</feature>
<evidence type="ECO:0000256" key="1">
    <source>
        <dbReference type="ARBA" id="ARBA00004141"/>
    </source>
</evidence>
<keyword evidence="9 12" id="KW-0472">Membrane</keyword>
<evidence type="ECO:0000256" key="12">
    <source>
        <dbReference type="SAM" id="Phobius"/>
    </source>
</evidence>
<evidence type="ECO:0000256" key="3">
    <source>
        <dbReference type="ARBA" id="ARBA00022448"/>
    </source>
</evidence>
<gene>
    <name evidence="13" type="primary">ATP6</name>
</gene>
<dbReference type="GO" id="GO:0015986">
    <property type="term" value="P:proton motive force-driven ATP synthesis"/>
    <property type="evidence" value="ECO:0007669"/>
    <property type="project" value="InterPro"/>
</dbReference>
<evidence type="ECO:0000313" key="13">
    <source>
        <dbReference type="EMBL" id="AHB82304.1"/>
    </source>
</evidence>
<evidence type="ECO:0000256" key="7">
    <source>
        <dbReference type="ARBA" id="ARBA00022989"/>
    </source>
</evidence>
<protein>
    <recommendedName>
        <fullName evidence="11">ATP synthase subunit a</fullName>
    </recommendedName>
</protein>
<sequence length="176" mass="18915">MLGSLLMGGIYMGSPISFSAMSPATSPQKIWLLLFTLFIVCINMSGLVLGGCLTMKMGGILLASFILWGVTLVLLSYKGGLTGLVSHFLPVGLGGGFVYLMPVLELFSWLVRPLTLGVRLGVNISSGHVLMLMLVFFSGQFNFFVVIAVGLVSILEVVVCYLQGYIYVSLLVLYSS</sequence>
<evidence type="ECO:0000256" key="6">
    <source>
        <dbReference type="ARBA" id="ARBA00022781"/>
    </source>
</evidence>
<keyword evidence="4" id="KW-0138">CF(0)</keyword>
<keyword evidence="10" id="KW-0066">ATP synthesis</keyword>
<comment type="similarity">
    <text evidence="2">Belongs to the ATPase A chain family.</text>
</comment>
<evidence type="ECO:0000256" key="8">
    <source>
        <dbReference type="ARBA" id="ARBA00023065"/>
    </source>
</evidence>
<keyword evidence="7 12" id="KW-1133">Transmembrane helix</keyword>
<evidence type="ECO:0000256" key="10">
    <source>
        <dbReference type="ARBA" id="ARBA00023310"/>
    </source>
</evidence>
<comment type="subcellular location">
    <subcellularLocation>
        <location evidence="1">Membrane</location>
        <topology evidence="1">Multi-pass membrane protein</topology>
    </subcellularLocation>
    <subcellularLocation>
        <location evidence="11">Mitochondrion inner membrane</location>
        <topology evidence="11">Multi-pass membrane protein</topology>
    </subcellularLocation>
</comment>
<dbReference type="EMBL" id="KC415004">
    <property type="protein sequence ID" value="AHB82304.1"/>
    <property type="molecule type" value="Genomic_DNA"/>
</dbReference>
<evidence type="ECO:0000256" key="5">
    <source>
        <dbReference type="ARBA" id="ARBA00022692"/>
    </source>
</evidence>
<name>A0A0C4JQE8_9BILA</name>